<keyword evidence="4 6" id="KW-0804">Transcription</keyword>
<evidence type="ECO:0000256" key="4">
    <source>
        <dbReference type="ARBA" id="ARBA00023163"/>
    </source>
</evidence>
<evidence type="ECO:0000256" key="5">
    <source>
        <dbReference type="ARBA" id="ARBA00023306"/>
    </source>
</evidence>
<dbReference type="PANTHER" id="PTHR12081">
    <property type="entry name" value="TRANSCRIPTION FACTOR E2F"/>
    <property type="match status" value="1"/>
</dbReference>
<feature type="compositionally biased region" description="Pro residues" evidence="7">
    <location>
        <begin position="572"/>
        <end position="603"/>
    </location>
</feature>
<comment type="subcellular location">
    <subcellularLocation>
        <location evidence="6">Nucleus</location>
    </subcellularLocation>
</comment>
<dbReference type="InterPro" id="IPR036390">
    <property type="entry name" value="WH_DNA-bd_sf"/>
</dbReference>
<keyword evidence="2 6" id="KW-0805">Transcription regulation</keyword>
<evidence type="ECO:0000313" key="9">
    <source>
        <dbReference type="EMBL" id="CAI0544080.1"/>
    </source>
</evidence>
<feature type="region of interest" description="Disordered" evidence="7">
    <location>
        <begin position="556"/>
        <end position="603"/>
    </location>
</feature>
<sequence>MSNSEPPTGSEATPPPPPPPAQQQQQQSVPATVVPSSSSRPSSLIRGPQMSNSEPPAGSEAMPPPPPPPAQQQQQQSVPAAVVPSPSSSAPKPKLAFSTAKPPFSSPGDYHRFSTHPRRTADQEPEAIIVKSPPLTFGNRFQSLNSIKCILPNMGIRRSNQYVFHQPLKRKGDTAAFEAESREWNVSSAYTEVANSPIQTPVSEEGGKASKASNGSRSTKSAQQNDNANTGLPGNNLTSTGPFRDDSSLGLLTKKFINLIKHAEDGILDLNKAAETLEVQKRRIYDITNVLEGIGLIEKKFKNIIQWKGHDVTPGETDESAASLQFLLRVCTTGIVSSYLVNCFIKQEEIENLNIEESRIDEQIRKMKERLRVLSEDSNNLRFLFVTEDDIKNLPGFQNETLMVIKAPHGTKLEVPDPDEAADNGQKRYRMMVRSTMGRIDVYLVSKFEVKSEEIQGVEPPAPSLPCTSVINDNPATTTVVTETSSKGKEIAVEGQDVLNSPHVPFSGIMKIAPSDAGRDADYWFLSDAEYSLTDMWRTDPTVGLDWDNLDGLRHDHGISNTSSSSSIPPNTQTPPPSDPTTEPPTSNPTKKPPPSASNTTPP</sequence>
<feature type="region of interest" description="Disordered" evidence="7">
    <location>
        <begin position="195"/>
        <end position="243"/>
    </location>
</feature>
<evidence type="ECO:0000256" key="7">
    <source>
        <dbReference type="SAM" id="MobiDB-lite"/>
    </source>
</evidence>
<dbReference type="Gene3D" id="6.10.250.540">
    <property type="match status" value="1"/>
</dbReference>
<evidence type="ECO:0000256" key="3">
    <source>
        <dbReference type="ARBA" id="ARBA00023125"/>
    </source>
</evidence>
<dbReference type="GO" id="GO:0000978">
    <property type="term" value="F:RNA polymerase II cis-regulatory region sequence-specific DNA binding"/>
    <property type="evidence" value="ECO:0007669"/>
    <property type="project" value="InterPro"/>
</dbReference>
<accession>A0AAV0QG14</accession>
<keyword evidence="6" id="KW-0539">Nucleus</keyword>
<dbReference type="SUPFAM" id="SSF144074">
    <property type="entry name" value="E2F-DP heterodimerization region"/>
    <property type="match status" value="1"/>
</dbReference>
<comment type="caution">
    <text evidence="9">The sequence shown here is derived from an EMBL/GenBank/DDBJ whole genome shotgun (WGS) entry which is preliminary data.</text>
</comment>
<feature type="compositionally biased region" description="Polar residues" evidence="7">
    <location>
        <begin position="211"/>
        <end position="241"/>
    </location>
</feature>
<name>A0AAV0QG14_9ROSI</name>
<dbReference type="CDD" id="cd14660">
    <property type="entry name" value="E2F_DD"/>
    <property type="match status" value="1"/>
</dbReference>
<dbReference type="SMART" id="SM01372">
    <property type="entry name" value="E2F_TDP"/>
    <property type="match status" value="1"/>
</dbReference>
<feature type="compositionally biased region" description="Low complexity" evidence="7">
    <location>
        <begin position="560"/>
        <end position="571"/>
    </location>
</feature>
<evidence type="ECO:0000256" key="1">
    <source>
        <dbReference type="ARBA" id="ARBA00010940"/>
    </source>
</evidence>
<evidence type="ECO:0000313" key="10">
    <source>
        <dbReference type="Proteomes" id="UP001154282"/>
    </source>
</evidence>
<gene>
    <name evidence="9" type="ORF">LITE_LOCUS43056</name>
</gene>
<feature type="domain" description="E2F/DP family winged-helix DNA-binding" evidence="8">
    <location>
        <begin position="244"/>
        <end position="309"/>
    </location>
</feature>
<dbReference type="Pfam" id="PF16421">
    <property type="entry name" value="E2F_CC-MB"/>
    <property type="match status" value="1"/>
</dbReference>
<dbReference type="FunFam" id="1.10.10.10:FF:000008">
    <property type="entry name" value="E2F transcription factor 1"/>
    <property type="match status" value="1"/>
</dbReference>
<reference evidence="9" key="1">
    <citation type="submission" date="2022-08" db="EMBL/GenBank/DDBJ databases">
        <authorList>
            <person name="Gutierrez-Valencia J."/>
        </authorList>
    </citation>
    <scope>NUCLEOTIDE SEQUENCE</scope>
</reference>
<dbReference type="InterPro" id="IPR037241">
    <property type="entry name" value="E2F-DP_heterodim"/>
</dbReference>
<evidence type="ECO:0000259" key="8">
    <source>
        <dbReference type="SMART" id="SM01372"/>
    </source>
</evidence>
<feature type="compositionally biased region" description="Low complexity" evidence="7">
    <location>
        <begin position="22"/>
        <end position="43"/>
    </location>
</feature>
<feature type="region of interest" description="Disordered" evidence="7">
    <location>
        <begin position="1"/>
        <end position="127"/>
    </location>
</feature>
<dbReference type="InterPro" id="IPR003316">
    <property type="entry name" value="E2F_WHTH_DNA-bd_dom"/>
</dbReference>
<dbReference type="Pfam" id="PF02319">
    <property type="entry name" value="WHD_E2F_TDP"/>
    <property type="match status" value="1"/>
</dbReference>
<dbReference type="AlphaFoldDB" id="A0AAV0QG14"/>
<organism evidence="9 10">
    <name type="scientific">Linum tenue</name>
    <dbReference type="NCBI Taxonomy" id="586396"/>
    <lineage>
        <taxon>Eukaryota</taxon>
        <taxon>Viridiplantae</taxon>
        <taxon>Streptophyta</taxon>
        <taxon>Embryophyta</taxon>
        <taxon>Tracheophyta</taxon>
        <taxon>Spermatophyta</taxon>
        <taxon>Magnoliopsida</taxon>
        <taxon>eudicotyledons</taxon>
        <taxon>Gunneridae</taxon>
        <taxon>Pentapetalae</taxon>
        <taxon>rosids</taxon>
        <taxon>fabids</taxon>
        <taxon>Malpighiales</taxon>
        <taxon>Linaceae</taxon>
        <taxon>Linum</taxon>
    </lineage>
</organism>
<evidence type="ECO:0000256" key="6">
    <source>
        <dbReference type="RuleBase" id="RU003796"/>
    </source>
</evidence>
<dbReference type="Gene3D" id="1.10.10.10">
    <property type="entry name" value="Winged helix-like DNA-binding domain superfamily/Winged helix DNA-binding domain"/>
    <property type="match status" value="1"/>
</dbReference>
<dbReference type="GO" id="GO:0000981">
    <property type="term" value="F:DNA-binding transcription factor activity, RNA polymerase II-specific"/>
    <property type="evidence" value="ECO:0007669"/>
    <property type="project" value="TreeGrafter"/>
</dbReference>
<proteinExistence type="inferred from homology"/>
<feature type="compositionally biased region" description="Low complexity" evidence="7">
    <location>
        <begin position="1"/>
        <end position="12"/>
    </location>
</feature>
<keyword evidence="10" id="KW-1185">Reference proteome</keyword>
<dbReference type="InterPro" id="IPR036388">
    <property type="entry name" value="WH-like_DNA-bd_sf"/>
</dbReference>
<evidence type="ECO:0000256" key="2">
    <source>
        <dbReference type="ARBA" id="ARBA00023015"/>
    </source>
</evidence>
<dbReference type="InterPro" id="IPR015633">
    <property type="entry name" value="E2F"/>
</dbReference>
<dbReference type="GO" id="GO:0090575">
    <property type="term" value="C:RNA polymerase II transcription regulator complex"/>
    <property type="evidence" value="ECO:0007669"/>
    <property type="project" value="TreeGrafter"/>
</dbReference>
<keyword evidence="5" id="KW-0131">Cell cycle</keyword>
<dbReference type="SUPFAM" id="SSF46785">
    <property type="entry name" value="Winged helix' DNA-binding domain"/>
    <property type="match status" value="1"/>
</dbReference>
<comment type="similarity">
    <text evidence="1 6">Belongs to the E2F/DP family.</text>
</comment>
<dbReference type="Proteomes" id="UP001154282">
    <property type="component" value="Unassembled WGS sequence"/>
</dbReference>
<dbReference type="EMBL" id="CAMGYJ010000009">
    <property type="protein sequence ID" value="CAI0544080.1"/>
    <property type="molecule type" value="Genomic_DNA"/>
</dbReference>
<dbReference type="InterPro" id="IPR032198">
    <property type="entry name" value="E2F_CC-MB"/>
</dbReference>
<dbReference type="PANTHER" id="PTHR12081:SF18">
    <property type="entry name" value="TRANSCRIPTION FACTOR E2F2-RELATED"/>
    <property type="match status" value="1"/>
</dbReference>
<protein>
    <recommendedName>
        <fullName evidence="8">E2F/DP family winged-helix DNA-binding domain-containing protein</fullName>
    </recommendedName>
</protein>
<keyword evidence="3 6" id="KW-0238">DNA-binding</keyword>
<dbReference type="GO" id="GO:0046983">
    <property type="term" value="F:protein dimerization activity"/>
    <property type="evidence" value="ECO:0007669"/>
    <property type="project" value="InterPro"/>
</dbReference>
<feature type="compositionally biased region" description="Low complexity" evidence="7">
    <location>
        <begin position="71"/>
        <end position="93"/>
    </location>
</feature>